<keyword evidence="3" id="KW-1185">Reference proteome</keyword>
<name>A0ABY4MKA0_9ACTN</name>
<organism evidence="2 3">
    <name type="scientific">Streptomyces halobius</name>
    <dbReference type="NCBI Taxonomy" id="2879846"/>
    <lineage>
        <taxon>Bacteria</taxon>
        <taxon>Bacillati</taxon>
        <taxon>Actinomycetota</taxon>
        <taxon>Actinomycetes</taxon>
        <taxon>Kitasatosporales</taxon>
        <taxon>Streptomycetaceae</taxon>
        <taxon>Streptomyces</taxon>
    </lineage>
</organism>
<dbReference type="RefSeq" id="WP_248868462.1">
    <property type="nucleotide sequence ID" value="NZ_CP086322.1"/>
</dbReference>
<evidence type="ECO:0000313" key="3">
    <source>
        <dbReference type="Proteomes" id="UP000830115"/>
    </source>
</evidence>
<proteinExistence type="predicted"/>
<evidence type="ECO:0008006" key="4">
    <source>
        <dbReference type="Google" id="ProtNLM"/>
    </source>
</evidence>
<feature type="compositionally biased region" description="Basic and acidic residues" evidence="1">
    <location>
        <begin position="66"/>
        <end position="75"/>
    </location>
</feature>
<feature type="region of interest" description="Disordered" evidence="1">
    <location>
        <begin position="41"/>
        <end position="90"/>
    </location>
</feature>
<accession>A0ABY4MKA0</accession>
<reference evidence="2" key="1">
    <citation type="submission" date="2021-10" db="EMBL/GenBank/DDBJ databases">
        <title>Streptomyces nigrumlapis sp.nov.,an antimicrobial producing actinobacterium isolated from Black Gobi rocks.</title>
        <authorList>
            <person name="Wen Y."/>
            <person name="Zhang W."/>
            <person name="Liu X.G."/>
        </authorList>
    </citation>
    <scope>NUCLEOTIDE SEQUENCE</scope>
    <source>
        <strain evidence="2">ST13-2-2</strain>
    </source>
</reference>
<gene>
    <name evidence="2" type="ORF">K9S39_41645</name>
</gene>
<evidence type="ECO:0000313" key="2">
    <source>
        <dbReference type="EMBL" id="UQA97498.1"/>
    </source>
</evidence>
<dbReference type="Proteomes" id="UP000830115">
    <property type="component" value="Chromosome"/>
</dbReference>
<dbReference type="EMBL" id="CP086322">
    <property type="protein sequence ID" value="UQA97498.1"/>
    <property type="molecule type" value="Genomic_DNA"/>
</dbReference>
<evidence type="ECO:0000256" key="1">
    <source>
        <dbReference type="SAM" id="MobiDB-lite"/>
    </source>
</evidence>
<protein>
    <recommendedName>
        <fullName evidence="4">Secreted protein</fullName>
    </recommendedName>
</protein>
<feature type="compositionally biased region" description="Basic residues" evidence="1">
    <location>
        <begin position="76"/>
        <end position="90"/>
    </location>
</feature>
<sequence length="90" mass="10059">MATALTIGVLLILIIGAAHVIQRLNAQHAERIALHRYSRFLPGDRGARSSTKQPIPGRSEPPAVPARRDHRDGGRGRLRPRRRIRRAHGH</sequence>